<dbReference type="InterPro" id="IPR036047">
    <property type="entry name" value="F-box-like_dom_sf"/>
</dbReference>
<dbReference type="Gene3D" id="1.20.1280.50">
    <property type="match status" value="1"/>
</dbReference>
<evidence type="ECO:0000313" key="3">
    <source>
        <dbReference type="EMBL" id="KAK9933547.1"/>
    </source>
</evidence>
<dbReference type="PANTHER" id="PTHR31672:SF13">
    <property type="entry name" value="F-BOX PROTEIN CPR30-LIKE"/>
    <property type="match status" value="1"/>
</dbReference>
<accession>A0AAW1XAE1</accession>
<keyword evidence="4" id="KW-1185">Reference proteome</keyword>
<dbReference type="Proteomes" id="UP001457282">
    <property type="component" value="Unassembled WGS sequence"/>
</dbReference>
<dbReference type="Pfam" id="PF07734">
    <property type="entry name" value="FBA_1"/>
    <property type="match status" value="1"/>
</dbReference>
<dbReference type="InterPro" id="IPR006527">
    <property type="entry name" value="F-box-assoc_dom_typ1"/>
</dbReference>
<proteinExistence type="predicted"/>
<dbReference type="SUPFAM" id="SSF81383">
    <property type="entry name" value="F-box domain"/>
    <property type="match status" value="1"/>
</dbReference>
<dbReference type="InterPro" id="IPR001810">
    <property type="entry name" value="F-box_dom"/>
</dbReference>
<reference evidence="3 4" key="1">
    <citation type="journal article" date="2023" name="G3 (Bethesda)">
        <title>A chromosome-length genome assembly and annotation of blackberry (Rubus argutus, cv. 'Hillquist').</title>
        <authorList>
            <person name="Bruna T."/>
            <person name="Aryal R."/>
            <person name="Dudchenko O."/>
            <person name="Sargent D.J."/>
            <person name="Mead D."/>
            <person name="Buti M."/>
            <person name="Cavallini A."/>
            <person name="Hytonen T."/>
            <person name="Andres J."/>
            <person name="Pham M."/>
            <person name="Weisz D."/>
            <person name="Mascagni F."/>
            <person name="Usai G."/>
            <person name="Natali L."/>
            <person name="Bassil N."/>
            <person name="Fernandez G.E."/>
            <person name="Lomsadze A."/>
            <person name="Armour M."/>
            <person name="Olukolu B."/>
            <person name="Poorten T."/>
            <person name="Britton C."/>
            <person name="Davik J."/>
            <person name="Ashrafi H."/>
            <person name="Aiden E.L."/>
            <person name="Borodovsky M."/>
            <person name="Worthington M."/>
        </authorList>
    </citation>
    <scope>NUCLEOTIDE SEQUENCE [LARGE SCALE GENOMIC DNA]</scope>
    <source>
        <strain evidence="3">PI 553951</strain>
    </source>
</reference>
<organism evidence="3 4">
    <name type="scientific">Rubus argutus</name>
    <name type="common">Southern blackberry</name>
    <dbReference type="NCBI Taxonomy" id="59490"/>
    <lineage>
        <taxon>Eukaryota</taxon>
        <taxon>Viridiplantae</taxon>
        <taxon>Streptophyta</taxon>
        <taxon>Embryophyta</taxon>
        <taxon>Tracheophyta</taxon>
        <taxon>Spermatophyta</taxon>
        <taxon>Magnoliopsida</taxon>
        <taxon>eudicotyledons</taxon>
        <taxon>Gunneridae</taxon>
        <taxon>Pentapetalae</taxon>
        <taxon>rosids</taxon>
        <taxon>fabids</taxon>
        <taxon>Rosales</taxon>
        <taxon>Rosaceae</taxon>
        <taxon>Rosoideae</taxon>
        <taxon>Rosoideae incertae sedis</taxon>
        <taxon>Rubus</taxon>
    </lineage>
</organism>
<feature type="domain" description="F-box" evidence="2">
    <location>
        <begin position="33"/>
        <end position="78"/>
    </location>
</feature>
<dbReference type="PANTHER" id="PTHR31672">
    <property type="entry name" value="BNACNNG10540D PROTEIN"/>
    <property type="match status" value="1"/>
</dbReference>
<evidence type="ECO:0000313" key="4">
    <source>
        <dbReference type="Proteomes" id="UP001457282"/>
    </source>
</evidence>
<dbReference type="PROSITE" id="PS50181">
    <property type="entry name" value="FBOX"/>
    <property type="match status" value="1"/>
</dbReference>
<name>A0AAW1XAE1_RUBAR</name>
<evidence type="ECO:0000256" key="1">
    <source>
        <dbReference type="SAM" id="MobiDB-lite"/>
    </source>
</evidence>
<dbReference type="Pfam" id="PF12937">
    <property type="entry name" value="F-box-like"/>
    <property type="match status" value="1"/>
</dbReference>
<dbReference type="InterPro" id="IPR017451">
    <property type="entry name" value="F-box-assoc_interact_dom"/>
</dbReference>
<protein>
    <recommendedName>
        <fullName evidence="2">F-box domain-containing protein</fullName>
    </recommendedName>
</protein>
<sequence length="428" mass="48689">MPRRKRKPCVNPRKRGRKEAAIKEQGEELNQCPCKFNQLPHAIVMDIFARLTVKTLSNCRYVCKDWLHVISDPQFARLHFPRSPMGILMKNYPRLNISRKLHFTHVEESPDSQYRLEKIRFTPQNSLPISDCCLINSCNGLVLVGSKKGDPFYVCNPIFGEYITLPCGHYDSFVGLGFSAATNEYKVLQTKLFKDFVYIEAKVYTIGGKRAWRSIGHAPFDFVNWNFNAYVHGALHWVSVSSFSVSIVIRSFDFEREEFEVVLPPGNFGGREKQFSECVKVGVLGDSLVLCVYTDDPSKFDLWVMKDYGVQESWTKILVLDDNYPRGRGLDFYQPMVFLSNGDILMSYNNEDVVCYNKEIKGFTETKITGTRSFRAIAYTPSLVSLRDVSKGEKVKRVRDSKKSCKLFGGGTSGGAGSRIPPPQVHKT</sequence>
<dbReference type="InterPro" id="IPR050796">
    <property type="entry name" value="SCF_F-box_component"/>
</dbReference>
<dbReference type="NCBIfam" id="TIGR01640">
    <property type="entry name" value="F_box_assoc_1"/>
    <property type="match status" value="1"/>
</dbReference>
<dbReference type="AlphaFoldDB" id="A0AAW1XAE1"/>
<evidence type="ECO:0000259" key="2">
    <source>
        <dbReference type="PROSITE" id="PS50181"/>
    </source>
</evidence>
<gene>
    <name evidence="3" type="ORF">M0R45_020741</name>
</gene>
<dbReference type="EMBL" id="JBEDUW010000004">
    <property type="protein sequence ID" value="KAK9933547.1"/>
    <property type="molecule type" value="Genomic_DNA"/>
</dbReference>
<feature type="compositionally biased region" description="Gly residues" evidence="1">
    <location>
        <begin position="408"/>
        <end position="417"/>
    </location>
</feature>
<feature type="region of interest" description="Disordered" evidence="1">
    <location>
        <begin position="406"/>
        <end position="428"/>
    </location>
</feature>
<comment type="caution">
    <text evidence="3">The sequence shown here is derived from an EMBL/GenBank/DDBJ whole genome shotgun (WGS) entry which is preliminary data.</text>
</comment>